<dbReference type="Proteomes" id="UP000092600">
    <property type="component" value="Unassembled WGS sequence"/>
</dbReference>
<name>A0A199V5P7_ANACO</name>
<sequence>MNPERTDPMAPNMLQKLEKVTPWCWILPVIICIRNHLYSAVRSSTVLIAQKENGSSVMIGIYELMGHQTSFRKKFFMGPSLDDLALLDHSNHVNISNGGKTVSNNNSCSAHHKAVQSFLDYALGTSIQRTGGFIKEKYLGVL</sequence>
<organism evidence="1 2">
    <name type="scientific">Ananas comosus</name>
    <name type="common">Pineapple</name>
    <name type="synonym">Ananas ananas</name>
    <dbReference type="NCBI Taxonomy" id="4615"/>
    <lineage>
        <taxon>Eukaryota</taxon>
        <taxon>Viridiplantae</taxon>
        <taxon>Streptophyta</taxon>
        <taxon>Embryophyta</taxon>
        <taxon>Tracheophyta</taxon>
        <taxon>Spermatophyta</taxon>
        <taxon>Magnoliopsida</taxon>
        <taxon>Liliopsida</taxon>
        <taxon>Poales</taxon>
        <taxon>Bromeliaceae</taxon>
        <taxon>Bromelioideae</taxon>
        <taxon>Ananas</taxon>
    </lineage>
</organism>
<protein>
    <submittedName>
        <fullName evidence="1">Uncharacterized protein</fullName>
    </submittedName>
</protein>
<evidence type="ECO:0000313" key="2">
    <source>
        <dbReference type="Proteomes" id="UP000092600"/>
    </source>
</evidence>
<reference evidence="1 2" key="1">
    <citation type="journal article" date="2016" name="DNA Res.">
        <title>The draft genome of MD-2 pineapple using hybrid error correction of long reads.</title>
        <authorList>
            <person name="Redwan R.M."/>
            <person name="Saidin A."/>
            <person name="Kumar S.V."/>
        </authorList>
    </citation>
    <scope>NUCLEOTIDE SEQUENCE [LARGE SCALE GENOMIC DNA]</scope>
    <source>
        <strain evidence="2">cv. MD2</strain>
        <tissue evidence="1">Leaf</tissue>
    </source>
</reference>
<dbReference type="EMBL" id="LSRQ01003110">
    <property type="protein sequence ID" value="OAY72412.1"/>
    <property type="molecule type" value="Genomic_DNA"/>
</dbReference>
<evidence type="ECO:0000313" key="1">
    <source>
        <dbReference type="EMBL" id="OAY72412.1"/>
    </source>
</evidence>
<dbReference type="AlphaFoldDB" id="A0A199V5P7"/>
<proteinExistence type="predicted"/>
<comment type="caution">
    <text evidence="1">The sequence shown here is derived from an EMBL/GenBank/DDBJ whole genome shotgun (WGS) entry which is preliminary data.</text>
</comment>
<gene>
    <name evidence="1" type="ORF">ACMD2_03956</name>
</gene>
<accession>A0A199V5P7</accession>